<dbReference type="Pfam" id="PF13408">
    <property type="entry name" value="Zn_ribbon_recom"/>
    <property type="match status" value="1"/>
</dbReference>
<dbReference type="InterPro" id="IPR036162">
    <property type="entry name" value="Resolvase-like_N_sf"/>
</dbReference>
<dbReference type="CDD" id="cd00338">
    <property type="entry name" value="Ser_Recombinase"/>
    <property type="match status" value="1"/>
</dbReference>
<dbReference type="SMART" id="SM00857">
    <property type="entry name" value="Resolvase"/>
    <property type="match status" value="1"/>
</dbReference>
<protein>
    <recommendedName>
        <fullName evidence="6">Recombinase family protein</fullName>
    </recommendedName>
</protein>
<gene>
    <name evidence="4" type="ORF">AYW79_13900</name>
</gene>
<accession>A0A853K9P3</accession>
<dbReference type="AlphaFoldDB" id="A0A853K9P3"/>
<dbReference type="Gene3D" id="3.40.50.1390">
    <property type="entry name" value="Resolvase, N-terminal catalytic domain"/>
    <property type="match status" value="1"/>
</dbReference>
<dbReference type="PANTHER" id="PTHR30461">
    <property type="entry name" value="DNA-INVERTASE FROM LAMBDOID PROPHAGE"/>
    <property type="match status" value="1"/>
</dbReference>
<dbReference type="InterPro" id="IPR025827">
    <property type="entry name" value="Zn_ribbon_recom_dom"/>
</dbReference>
<dbReference type="RefSeq" id="WP_067567102.1">
    <property type="nucleotide sequence ID" value="NZ_LSUQ01000072.1"/>
</dbReference>
<name>A0A853K9P3_9BACL</name>
<dbReference type="SUPFAM" id="SSF53041">
    <property type="entry name" value="Resolvase-like"/>
    <property type="match status" value="1"/>
</dbReference>
<dbReference type="Pfam" id="PF07508">
    <property type="entry name" value="Recombinase"/>
    <property type="match status" value="1"/>
</dbReference>
<dbReference type="InterPro" id="IPR038109">
    <property type="entry name" value="DNA_bind_recomb_sf"/>
</dbReference>
<comment type="caution">
    <text evidence="4">The sequence shown here is derived from an EMBL/GenBank/DDBJ whole genome shotgun (WGS) entry which is preliminary data.</text>
</comment>
<dbReference type="GO" id="GO:0003677">
    <property type="term" value="F:DNA binding"/>
    <property type="evidence" value="ECO:0007669"/>
    <property type="project" value="InterPro"/>
</dbReference>
<sequence>MEPKKIYEVAIYLRKSRDDSDGEEDVLLKHETALTDLARQNTWRYVIYREIGSSDSIEFRPEFKRLLSDVENDFYDAVVVVDYDRLSRGDKEDRARIEKILKRSNTVVVTPTRVYDLNDEDQELMTDIEGVFARYEYRMIKKRFQRGKKIGARLGHWTNGPAPFPYVYNADVHSLQIDPAKLETYRFIKDQILSGETCSAVCAELNRRTVPSPKGARWSDSVLYRLIINEVHLGRVVYGKTNGGLHKKRQAAPFKVIPRENWIIVENAHPAVKTPAEHLQIIKLLEGRRVQPKHSRHGTYFLSGLLHCGRCGSSLKFQPKENGRTLVKKCQRPGNDGIICGNPGIELEPVETAVFESMRQYETELLQMPADAEEPVLVSECLLQTKEAELERLREGVNRLQDLFVMGDLSKQDYTTRLESLRTLMVKKENEIYQLRDHLDGCAELTRALRVQRFDAFKSAWEARVDVKERNRLAKLLIERIDYKRGPDGIDVRVQFR</sequence>
<evidence type="ECO:0008006" key="6">
    <source>
        <dbReference type="Google" id="ProtNLM"/>
    </source>
</evidence>
<evidence type="ECO:0000259" key="2">
    <source>
        <dbReference type="PROSITE" id="PS51736"/>
    </source>
</evidence>
<keyword evidence="1" id="KW-0175">Coiled coil</keyword>
<dbReference type="PROSITE" id="PS51736">
    <property type="entry name" value="RECOMBINASES_3"/>
    <property type="match status" value="1"/>
</dbReference>
<dbReference type="Pfam" id="PF00239">
    <property type="entry name" value="Resolvase"/>
    <property type="match status" value="1"/>
</dbReference>
<evidence type="ECO:0000313" key="4">
    <source>
        <dbReference type="EMBL" id="OAG91136.1"/>
    </source>
</evidence>
<dbReference type="OrthoDB" id="9797501at2"/>
<dbReference type="InterPro" id="IPR011109">
    <property type="entry name" value="DNA_bind_recombinase_dom"/>
</dbReference>
<dbReference type="PANTHER" id="PTHR30461:SF23">
    <property type="entry name" value="DNA RECOMBINASE-RELATED"/>
    <property type="match status" value="1"/>
</dbReference>
<dbReference type="GO" id="GO:0000150">
    <property type="term" value="F:DNA strand exchange activity"/>
    <property type="evidence" value="ECO:0007669"/>
    <property type="project" value="InterPro"/>
</dbReference>
<dbReference type="InterPro" id="IPR050639">
    <property type="entry name" value="SSR_resolvase"/>
</dbReference>
<feature type="coiled-coil region" evidence="1">
    <location>
        <begin position="383"/>
        <end position="431"/>
    </location>
</feature>
<dbReference type="EMBL" id="LSUQ01000072">
    <property type="protein sequence ID" value="OAG91136.1"/>
    <property type="molecule type" value="Genomic_DNA"/>
</dbReference>
<reference evidence="4 5" key="1">
    <citation type="submission" date="2016-02" db="EMBL/GenBank/DDBJ databases">
        <title>Draft genome sequence of Acidibacillus ferrooxidans SLC66.</title>
        <authorList>
            <person name="Oliveira G."/>
            <person name="Nancucheo I."/>
            <person name="Dall'Agnol H."/>
            <person name="Johnson B."/>
            <person name="Oliveira R."/>
            <person name="Nunes G.L."/>
            <person name="Tzotzos G."/>
            <person name="Orellana S.C."/>
            <person name="Salim A.C."/>
            <person name="Araujo F.M."/>
        </authorList>
    </citation>
    <scope>NUCLEOTIDE SEQUENCE [LARGE SCALE GENOMIC DNA]</scope>
    <source>
        <strain evidence="4 5">SLC66</strain>
    </source>
</reference>
<feature type="domain" description="Recombinase" evidence="3">
    <location>
        <begin position="163"/>
        <end position="291"/>
    </location>
</feature>
<organism evidence="4 5">
    <name type="scientific">Ferroacidibacillus organovorans</name>
    <dbReference type="NCBI Taxonomy" id="1765683"/>
    <lineage>
        <taxon>Bacteria</taxon>
        <taxon>Bacillati</taxon>
        <taxon>Bacillota</taxon>
        <taxon>Bacilli</taxon>
        <taxon>Bacillales</taxon>
        <taxon>Alicyclobacillaceae</taxon>
        <taxon>Ferroacidibacillus</taxon>
    </lineage>
</organism>
<evidence type="ECO:0000313" key="5">
    <source>
        <dbReference type="Proteomes" id="UP000077421"/>
    </source>
</evidence>
<evidence type="ECO:0000256" key="1">
    <source>
        <dbReference type="SAM" id="Coils"/>
    </source>
</evidence>
<dbReference type="InterPro" id="IPR006119">
    <property type="entry name" value="Resolv_N"/>
</dbReference>
<dbReference type="Gene3D" id="3.90.1750.20">
    <property type="entry name" value="Putative Large Serine Recombinase, Chain B, Domain 2"/>
    <property type="match status" value="1"/>
</dbReference>
<dbReference type="Proteomes" id="UP000077421">
    <property type="component" value="Unassembled WGS sequence"/>
</dbReference>
<dbReference type="PROSITE" id="PS51737">
    <property type="entry name" value="RECOMBINASE_DNA_BIND"/>
    <property type="match status" value="1"/>
</dbReference>
<evidence type="ECO:0000259" key="3">
    <source>
        <dbReference type="PROSITE" id="PS51737"/>
    </source>
</evidence>
<feature type="domain" description="Resolvase/invertase-type recombinase catalytic" evidence="2">
    <location>
        <begin position="8"/>
        <end position="155"/>
    </location>
</feature>
<proteinExistence type="predicted"/>